<dbReference type="InterPro" id="IPR000595">
    <property type="entry name" value="cNMP-bd_dom"/>
</dbReference>
<dbReference type="PROSITE" id="PS51063">
    <property type="entry name" value="HTH_CRP_2"/>
    <property type="match status" value="1"/>
</dbReference>
<evidence type="ECO:0000256" key="3">
    <source>
        <dbReference type="ARBA" id="ARBA00023163"/>
    </source>
</evidence>
<evidence type="ECO:0000313" key="7">
    <source>
        <dbReference type="Proteomes" id="UP001238496"/>
    </source>
</evidence>
<keyword evidence="3" id="KW-0804">Transcription</keyword>
<dbReference type="Pfam" id="PF13545">
    <property type="entry name" value="HTH_Crp_2"/>
    <property type="match status" value="1"/>
</dbReference>
<keyword evidence="1" id="KW-0805">Transcription regulation</keyword>
<dbReference type="SMART" id="SM00100">
    <property type="entry name" value="cNMP"/>
    <property type="match status" value="1"/>
</dbReference>
<accession>A0ABU0GBI1</accession>
<dbReference type="InterPro" id="IPR012318">
    <property type="entry name" value="HTH_CRP"/>
</dbReference>
<evidence type="ECO:0000259" key="4">
    <source>
        <dbReference type="PROSITE" id="PS50042"/>
    </source>
</evidence>
<dbReference type="Pfam" id="PF00027">
    <property type="entry name" value="cNMP_binding"/>
    <property type="match status" value="1"/>
</dbReference>
<dbReference type="InterPro" id="IPR050397">
    <property type="entry name" value="Env_Response_Regulators"/>
</dbReference>
<dbReference type="InterPro" id="IPR036388">
    <property type="entry name" value="WH-like_DNA-bd_sf"/>
</dbReference>
<dbReference type="Proteomes" id="UP001238496">
    <property type="component" value="Unassembled WGS sequence"/>
</dbReference>
<name>A0ABU0GBI1_9HYPH</name>
<dbReference type="PANTHER" id="PTHR24567:SF74">
    <property type="entry name" value="HTH-TYPE TRANSCRIPTIONAL REGULATOR ARCR"/>
    <property type="match status" value="1"/>
</dbReference>
<dbReference type="PANTHER" id="PTHR24567">
    <property type="entry name" value="CRP FAMILY TRANSCRIPTIONAL REGULATORY PROTEIN"/>
    <property type="match status" value="1"/>
</dbReference>
<dbReference type="SMART" id="SM00419">
    <property type="entry name" value="HTH_CRP"/>
    <property type="match status" value="1"/>
</dbReference>
<dbReference type="SUPFAM" id="SSF51206">
    <property type="entry name" value="cAMP-binding domain-like"/>
    <property type="match status" value="1"/>
</dbReference>
<sequence>MKTVNKILRLNIRDKNTLLRTSFLSQLGPTAMASMMEIANISNYEARDVLFREGEPADCFYSVLSGYVRLYRLNKDGREADIRICGPGDTFSECLLAAGDKYLYNAQAAESVTLARFDLQRVRTLAEQEKDIAKAIIRCLSDHLRTTMDCIANDRLQTAPQRVAHYLLTHCQTEGGPASIRLPFQKSLLAGKLGLAPEALSRAFSSLRRAGVTVRGRTIQITDVNALRQI</sequence>
<keyword evidence="2" id="KW-0238">DNA-binding</keyword>
<comment type="caution">
    <text evidence="6">The sequence shown here is derived from an EMBL/GenBank/DDBJ whole genome shotgun (WGS) entry which is preliminary data.</text>
</comment>
<evidence type="ECO:0000313" key="6">
    <source>
        <dbReference type="EMBL" id="MDQ0421990.1"/>
    </source>
</evidence>
<proteinExistence type="predicted"/>
<gene>
    <name evidence="6" type="ORF">J2045_003034</name>
</gene>
<keyword evidence="7" id="KW-1185">Reference proteome</keyword>
<dbReference type="InterPro" id="IPR014710">
    <property type="entry name" value="RmlC-like_jellyroll"/>
</dbReference>
<reference evidence="6 7" key="1">
    <citation type="submission" date="2023-07" db="EMBL/GenBank/DDBJ databases">
        <title>Genomic Encyclopedia of Type Strains, Phase IV (KMG-IV): sequencing the most valuable type-strain genomes for metagenomic binning, comparative biology and taxonomic classification.</title>
        <authorList>
            <person name="Goeker M."/>
        </authorList>
    </citation>
    <scope>NUCLEOTIDE SEQUENCE [LARGE SCALE GENOMIC DNA]</scope>
    <source>
        <strain evidence="6 7">DSM 1111</strain>
    </source>
</reference>
<evidence type="ECO:0000256" key="1">
    <source>
        <dbReference type="ARBA" id="ARBA00023015"/>
    </source>
</evidence>
<dbReference type="CDD" id="cd00038">
    <property type="entry name" value="CAP_ED"/>
    <property type="match status" value="1"/>
</dbReference>
<dbReference type="SUPFAM" id="SSF46785">
    <property type="entry name" value="Winged helix' DNA-binding domain"/>
    <property type="match status" value="1"/>
</dbReference>
<dbReference type="Gene3D" id="2.60.120.10">
    <property type="entry name" value="Jelly Rolls"/>
    <property type="match status" value="1"/>
</dbReference>
<dbReference type="PROSITE" id="PS50042">
    <property type="entry name" value="CNMP_BINDING_3"/>
    <property type="match status" value="1"/>
</dbReference>
<feature type="domain" description="HTH crp-type" evidence="5">
    <location>
        <begin position="157"/>
        <end position="225"/>
    </location>
</feature>
<dbReference type="EMBL" id="JAUSUW010000008">
    <property type="protein sequence ID" value="MDQ0421990.1"/>
    <property type="molecule type" value="Genomic_DNA"/>
</dbReference>
<feature type="domain" description="Cyclic nucleotide-binding" evidence="4">
    <location>
        <begin position="23"/>
        <end position="125"/>
    </location>
</feature>
<organism evidence="6 7">
    <name type="scientific">Peteryoungia aggregata LMG 23059</name>
    <dbReference type="NCBI Taxonomy" id="1368425"/>
    <lineage>
        <taxon>Bacteria</taxon>
        <taxon>Pseudomonadati</taxon>
        <taxon>Pseudomonadota</taxon>
        <taxon>Alphaproteobacteria</taxon>
        <taxon>Hyphomicrobiales</taxon>
        <taxon>Rhizobiaceae</taxon>
        <taxon>Peteryoungia</taxon>
    </lineage>
</organism>
<dbReference type="InterPro" id="IPR036390">
    <property type="entry name" value="WH_DNA-bd_sf"/>
</dbReference>
<evidence type="ECO:0000256" key="2">
    <source>
        <dbReference type="ARBA" id="ARBA00023125"/>
    </source>
</evidence>
<dbReference type="Gene3D" id="1.10.10.10">
    <property type="entry name" value="Winged helix-like DNA-binding domain superfamily/Winged helix DNA-binding domain"/>
    <property type="match status" value="1"/>
</dbReference>
<evidence type="ECO:0000259" key="5">
    <source>
        <dbReference type="PROSITE" id="PS51063"/>
    </source>
</evidence>
<protein>
    <submittedName>
        <fullName evidence="6">CRP-like cAMP-binding protein</fullName>
    </submittedName>
</protein>
<dbReference type="InterPro" id="IPR018490">
    <property type="entry name" value="cNMP-bd_dom_sf"/>
</dbReference>